<dbReference type="SUPFAM" id="SSF56059">
    <property type="entry name" value="Glutathione synthetase ATP-binding domain-like"/>
    <property type="match status" value="1"/>
</dbReference>
<reference evidence="15 16" key="1">
    <citation type="submission" date="2017-01" db="EMBL/GenBank/DDBJ databases">
        <authorList>
            <person name="Erauso G."/>
        </authorList>
    </citation>
    <scope>NUCLEOTIDE SEQUENCE [LARGE SCALE GENOMIC DNA]</scope>
    <source>
        <strain evidence="15">MESINF1</strain>
    </source>
</reference>
<evidence type="ECO:0000313" key="16">
    <source>
        <dbReference type="Proteomes" id="UP000250796"/>
    </source>
</evidence>
<dbReference type="SUPFAM" id="SSF51246">
    <property type="entry name" value="Rudiment single hybrid motif"/>
    <property type="match status" value="1"/>
</dbReference>
<comment type="cofactor">
    <cofactor evidence="2">
        <name>Mg(2+)</name>
        <dbReference type="ChEBI" id="CHEBI:18420"/>
    </cofactor>
</comment>
<keyword evidence="6 13" id="KW-0547">Nucleotide-binding</keyword>
<dbReference type="HAMAP" id="MF_00138">
    <property type="entry name" value="GARS"/>
    <property type="match status" value="1"/>
</dbReference>
<keyword evidence="5 12" id="KW-0436">Ligase</keyword>
<dbReference type="GO" id="GO:0006189">
    <property type="term" value="P:'de novo' IMP biosynthetic process"/>
    <property type="evidence" value="ECO:0007669"/>
    <property type="project" value="UniProtKB-UniRule"/>
</dbReference>
<sequence length="419" mass="46008">MRILVIGNGGREAALAWKLSQSEGLEKLFCAPGNPGTSSIAENVPLEPCDIEGLLAFAMKHGIDLTVVGPEKPLSMGIVDRFRGMGLAVFGPTRDCARLETSKIFAKRFMNLHGIPTARHASARYYLQALAELENFELPLVIKADGLAAGKGVFIAERQEEAHQILRDLLIEDSLKEAGSRVVIEEFLNGRELSVFVLSDGKRVVELAEARDFKKAFDGDLGPNTGGMGAISPVPDYTERLREEFRSNILRPTVEGLTKEGLSYTGLLYFGLINTPAGLKVLEFNCRFGDPETQAIMPRIDFDLARVLYDCAKGQLKEERLRLKRECAVTVVACSQGYPGRYMTGCEVSGLSESDCILFQAGTGCSEEKIVTTGGRVLAVTGLESDFYRAKRKAYGALERIRFKGMTFRKDIGVEFDVN</sequence>
<dbReference type="NCBIfam" id="TIGR00877">
    <property type="entry name" value="purD"/>
    <property type="match status" value="1"/>
</dbReference>
<evidence type="ECO:0000256" key="4">
    <source>
        <dbReference type="ARBA" id="ARBA00013255"/>
    </source>
</evidence>
<dbReference type="EC" id="6.3.4.13" evidence="4 12"/>
<dbReference type="EMBL" id="LS974202">
    <property type="protein sequence ID" value="SSC12013.1"/>
    <property type="molecule type" value="Genomic_DNA"/>
</dbReference>
<dbReference type="Pfam" id="PF02843">
    <property type="entry name" value="GARS_C"/>
    <property type="match status" value="1"/>
</dbReference>
<evidence type="ECO:0000256" key="13">
    <source>
        <dbReference type="PROSITE-ProRule" id="PRU00409"/>
    </source>
</evidence>
<comment type="similarity">
    <text evidence="9 12">Belongs to the GARS family.</text>
</comment>
<dbReference type="Pfam" id="PF01071">
    <property type="entry name" value="GARS_A"/>
    <property type="match status" value="1"/>
</dbReference>
<dbReference type="AlphaFoldDB" id="A0A7Z7LDL7"/>
<dbReference type="PROSITE" id="PS00184">
    <property type="entry name" value="GARS"/>
    <property type="match status" value="1"/>
</dbReference>
<dbReference type="InterPro" id="IPR011054">
    <property type="entry name" value="Rudment_hybrid_motif"/>
</dbReference>
<dbReference type="InterPro" id="IPR020559">
    <property type="entry name" value="PRibGlycinamide_synth_CS"/>
</dbReference>
<dbReference type="InterPro" id="IPR020562">
    <property type="entry name" value="PRibGlycinamide_synth_N"/>
</dbReference>
<gene>
    <name evidence="12 15" type="primary">purD</name>
    <name evidence="15" type="ORF">MESINF_0564</name>
</gene>
<evidence type="ECO:0000313" key="15">
    <source>
        <dbReference type="EMBL" id="SSC12013.1"/>
    </source>
</evidence>
<dbReference type="PROSITE" id="PS50975">
    <property type="entry name" value="ATP_GRASP"/>
    <property type="match status" value="1"/>
</dbReference>
<evidence type="ECO:0000256" key="7">
    <source>
        <dbReference type="ARBA" id="ARBA00022755"/>
    </source>
</evidence>
<dbReference type="GO" id="GO:0005524">
    <property type="term" value="F:ATP binding"/>
    <property type="evidence" value="ECO:0007669"/>
    <property type="project" value="UniProtKB-UniRule"/>
</dbReference>
<dbReference type="InterPro" id="IPR037123">
    <property type="entry name" value="PRibGlycinamide_synth_C_sf"/>
</dbReference>
<evidence type="ECO:0000256" key="6">
    <source>
        <dbReference type="ARBA" id="ARBA00022741"/>
    </source>
</evidence>
<dbReference type="GO" id="GO:0046872">
    <property type="term" value="F:metal ion binding"/>
    <property type="evidence" value="ECO:0007669"/>
    <property type="project" value="InterPro"/>
</dbReference>
<proteinExistence type="inferred from homology"/>
<dbReference type="Gene3D" id="3.90.600.10">
    <property type="entry name" value="Phosphoribosylglycinamide synthetase, C-terminal domain"/>
    <property type="match status" value="1"/>
</dbReference>
<dbReference type="UniPathway" id="UPA00074">
    <property type="reaction ID" value="UER00125"/>
</dbReference>
<dbReference type="Gene3D" id="3.30.470.20">
    <property type="entry name" value="ATP-grasp fold, B domain"/>
    <property type="match status" value="1"/>
</dbReference>
<evidence type="ECO:0000256" key="5">
    <source>
        <dbReference type="ARBA" id="ARBA00022598"/>
    </source>
</evidence>
<dbReference type="GO" id="GO:0009113">
    <property type="term" value="P:purine nucleobase biosynthetic process"/>
    <property type="evidence" value="ECO:0007669"/>
    <property type="project" value="InterPro"/>
</dbReference>
<evidence type="ECO:0000259" key="14">
    <source>
        <dbReference type="PROSITE" id="PS50975"/>
    </source>
</evidence>
<evidence type="ECO:0000256" key="12">
    <source>
        <dbReference type="HAMAP-Rule" id="MF_00138"/>
    </source>
</evidence>
<organism evidence="15 16">
    <name type="scientific">Mesotoga infera</name>
    <dbReference type="NCBI Taxonomy" id="1236046"/>
    <lineage>
        <taxon>Bacteria</taxon>
        <taxon>Thermotogati</taxon>
        <taxon>Thermotogota</taxon>
        <taxon>Thermotogae</taxon>
        <taxon>Kosmotogales</taxon>
        <taxon>Kosmotogaceae</taxon>
        <taxon>Mesotoga</taxon>
    </lineage>
</organism>
<dbReference type="Gene3D" id="3.30.1490.20">
    <property type="entry name" value="ATP-grasp fold, A domain"/>
    <property type="match status" value="1"/>
</dbReference>
<name>A0A7Z7LDL7_9BACT</name>
<dbReference type="GO" id="GO:0004637">
    <property type="term" value="F:phosphoribosylamine-glycine ligase activity"/>
    <property type="evidence" value="ECO:0007669"/>
    <property type="project" value="UniProtKB-UniRule"/>
</dbReference>
<dbReference type="InterPro" id="IPR000115">
    <property type="entry name" value="PRibGlycinamide_synth"/>
</dbReference>
<dbReference type="SMART" id="SM01210">
    <property type="entry name" value="GARS_C"/>
    <property type="match status" value="1"/>
</dbReference>
<keyword evidence="16" id="KW-1185">Reference proteome</keyword>
<feature type="domain" description="ATP-grasp" evidence="14">
    <location>
        <begin position="107"/>
        <end position="313"/>
    </location>
</feature>
<dbReference type="Proteomes" id="UP000250796">
    <property type="component" value="Chromosome MESINF"/>
</dbReference>
<dbReference type="SUPFAM" id="SSF52440">
    <property type="entry name" value="PreATP-grasp domain"/>
    <property type="match status" value="1"/>
</dbReference>
<accession>A0A7Z7LDL7</accession>
<evidence type="ECO:0000256" key="2">
    <source>
        <dbReference type="ARBA" id="ARBA00001946"/>
    </source>
</evidence>
<comment type="catalytic activity">
    <reaction evidence="12">
        <text>5-phospho-beta-D-ribosylamine + glycine + ATP = N(1)-(5-phospho-beta-D-ribosyl)glycinamide + ADP + phosphate + H(+)</text>
        <dbReference type="Rhea" id="RHEA:17453"/>
        <dbReference type="ChEBI" id="CHEBI:15378"/>
        <dbReference type="ChEBI" id="CHEBI:30616"/>
        <dbReference type="ChEBI" id="CHEBI:43474"/>
        <dbReference type="ChEBI" id="CHEBI:57305"/>
        <dbReference type="ChEBI" id="CHEBI:58681"/>
        <dbReference type="ChEBI" id="CHEBI:143788"/>
        <dbReference type="ChEBI" id="CHEBI:456216"/>
        <dbReference type="EC" id="6.3.4.13"/>
    </reaction>
</comment>
<keyword evidence="8 13" id="KW-0067">ATP-binding</keyword>
<keyword evidence="7 12" id="KW-0658">Purine biosynthesis</keyword>
<protein>
    <recommendedName>
        <fullName evidence="4 12">Phosphoribosylamine--glycine ligase</fullName>
        <ecNumber evidence="4 12">6.3.4.13</ecNumber>
    </recommendedName>
    <alternativeName>
        <fullName evidence="12">GARS</fullName>
    </alternativeName>
    <alternativeName>
        <fullName evidence="10 12">Glycinamide ribonucleotide synthetase</fullName>
    </alternativeName>
    <alternativeName>
        <fullName evidence="11 12">Phosphoribosylglycinamide synthetase</fullName>
    </alternativeName>
</protein>
<evidence type="ECO:0000256" key="11">
    <source>
        <dbReference type="ARBA" id="ARBA00042864"/>
    </source>
</evidence>
<evidence type="ECO:0000256" key="3">
    <source>
        <dbReference type="ARBA" id="ARBA00005174"/>
    </source>
</evidence>
<evidence type="ECO:0000256" key="8">
    <source>
        <dbReference type="ARBA" id="ARBA00022840"/>
    </source>
</evidence>
<evidence type="ECO:0000256" key="9">
    <source>
        <dbReference type="ARBA" id="ARBA00038345"/>
    </source>
</evidence>
<evidence type="ECO:0000256" key="1">
    <source>
        <dbReference type="ARBA" id="ARBA00001936"/>
    </source>
</evidence>
<dbReference type="Gene3D" id="3.40.50.20">
    <property type="match status" value="1"/>
</dbReference>
<dbReference type="PANTHER" id="PTHR43472">
    <property type="entry name" value="PHOSPHORIBOSYLAMINE--GLYCINE LIGASE"/>
    <property type="match status" value="1"/>
</dbReference>
<dbReference type="Pfam" id="PF02844">
    <property type="entry name" value="GARS_N"/>
    <property type="match status" value="1"/>
</dbReference>
<dbReference type="InterPro" id="IPR013815">
    <property type="entry name" value="ATP_grasp_subdomain_1"/>
</dbReference>
<dbReference type="SMART" id="SM01209">
    <property type="entry name" value="GARS_A"/>
    <property type="match status" value="1"/>
</dbReference>
<comment type="pathway">
    <text evidence="3 12">Purine metabolism; IMP biosynthesis via de novo pathway; N(1)-(5-phospho-D-ribosyl)glycinamide from 5-phospho-alpha-D-ribose 1-diphosphate: step 2/2.</text>
</comment>
<dbReference type="KEGG" id="minf:MESINF_0564"/>
<dbReference type="PANTHER" id="PTHR43472:SF1">
    <property type="entry name" value="PHOSPHORIBOSYLAMINE--GLYCINE LIGASE, CHLOROPLASTIC"/>
    <property type="match status" value="1"/>
</dbReference>
<dbReference type="InterPro" id="IPR020560">
    <property type="entry name" value="PRibGlycinamide_synth_C-dom"/>
</dbReference>
<dbReference type="InterPro" id="IPR016185">
    <property type="entry name" value="PreATP-grasp_dom_sf"/>
</dbReference>
<evidence type="ECO:0000256" key="10">
    <source>
        <dbReference type="ARBA" id="ARBA00042242"/>
    </source>
</evidence>
<dbReference type="InterPro" id="IPR011761">
    <property type="entry name" value="ATP-grasp"/>
</dbReference>
<dbReference type="RefSeq" id="WP_169698424.1">
    <property type="nucleotide sequence ID" value="NZ_LS974202.1"/>
</dbReference>
<dbReference type="InterPro" id="IPR020561">
    <property type="entry name" value="PRibGlycinamid_synth_ATP-grasp"/>
</dbReference>
<comment type="cofactor">
    <cofactor evidence="1">
        <name>Mn(2+)</name>
        <dbReference type="ChEBI" id="CHEBI:29035"/>
    </cofactor>
</comment>